<dbReference type="EMBL" id="NIRI02000056">
    <property type="protein sequence ID" value="KAG5445120.1"/>
    <property type="molecule type" value="Genomic_DNA"/>
</dbReference>
<evidence type="ECO:0000313" key="2">
    <source>
        <dbReference type="Proteomes" id="UP000286415"/>
    </source>
</evidence>
<reference evidence="1 2" key="2">
    <citation type="journal article" date="2021" name="Genomics">
        <title>High-quality reference genome for Clonorchis sinensis.</title>
        <authorList>
            <person name="Young N.D."/>
            <person name="Stroehlein A.J."/>
            <person name="Kinkar L."/>
            <person name="Wang T."/>
            <person name="Sohn W.M."/>
            <person name="Chang B.C.H."/>
            <person name="Kaur P."/>
            <person name="Weisz D."/>
            <person name="Dudchenko O."/>
            <person name="Aiden E.L."/>
            <person name="Korhonen P.K."/>
            <person name="Gasser R.B."/>
        </authorList>
    </citation>
    <scope>NUCLEOTIDE SEQUENCE [LARGE SCALE GENOMIC DNA]</scope>
    <source>
        <strain evidence="1">Cs-k2</strain>
    </source>
</reference>
<organism evidence="1 2">
    <name type="scientific">Clonorchis sinensis</name>
    <name type="common">Chinese liver fluke</name>
    <dbReference type="NCBI Taxonomy" id="79923"/>
    <lineage>
        <taxon>Eukaryota</taxon>
        <taxon>Metazoa</taxon>
        <taxon>Spiralia</taxon>
        <taxon>Lophotrochozoa</taxon>
        <taxon>Platyhelminthes</taxon>
        <taxon>Trematoda</taxon>
        <taxon>Digenea</taxon>
        <taxon>Opisthorchiida</taxon>
        <taxon>Opisthorchiata</taxon>
        <taxon>Opisthorchiidae</taxon>
        <taxon>Clonorchis</taxon>
    </lineage>
</organism>
<dbReference type="AlphaFoldDB" id="A0A419QAG7"/>
<gene>
    <name evidence="1" type="ORF">CSKR_103989</name>
</gene>
<accession>A0A419QAG7</accession>
<dbReference type="Proteomes" id="UP000286415">
    <property type="component" value="Unassembled WGS sequence"/>
</dbReference>
<proteinExistence type="predicted"/>
<name>A0A419QAG7_CLOSI</name>
<keyword evidence="2" id="KW-1185">Reference proteome</keyword>
<reference evidence="1 2" key="1">
    <citation type="journal article" date="2018" name="Biotechnol. Adv.">
        <title>Improved genomic resources and new bioinformatic workflow for the carcinogenic parasite Clonorchis sinensis: Biotechnological implications.</title>
        <authorList>
            <person name="Wang D."/>
            <person name="Korhonen P.K."/>
            <person name="Gasser R.B."/>
            <person name="Young N.D."/>
        </authorList>
    </citation>
    <scope>NUCLEOTIDE SEQUENCE [LARGE SCALE GENOMIC DNA]</scope>
    <source>
        <strain evidence="1">Cs-k2</strain>
    </source>
</reference>
<protein>
    <submittedName>
        <fullName evidence="1">Uncharacterized protein</fullName>
    </submittedName>
</protein>
<dbReference type="InParanoid" id="A0A419QAG7"/>
<evidence type="ECO:0000313" key="1">
    <source>
        <dbReference type="EMBL" id="KAG5445120.1"/>
    </source>
</evidence>
<sequence>MQSSGSNQGSRDFFSSRSSLISADSPGLEATKVSVYSVEVVYFAVLRNAVLPDKNLISIAMNHSPASGCKSMCCPPVKTTVFGQIHSFAYRCCFEGRLTWSPAGSLVYDVFKQLNVLHQTASCFRWHDIQDIAIHLLDYFAVLRNAVLPDKNLISIAMNHSPASGCKSMCCPPVKTTVFGQIHSFAYRCCFEGRLTWSPAGSLVYDVFKQLNVLHQTASCFRWHDIQDIAIHLLDAYLMGPKKDEIGRELSNFQQPYE</sequence>
<comment type="caution">
    <text evidence="1">The sequence shown here is derived from an EMBL/GenBank/DDBJ whole genome shotgun (WGS) entry which is preliminary data.</text>
</comment>